<evidence type="ECO:0000313" key="1">
    <source>
        <dbReference type="EMBL" id="SYV92678.1"/>
    </source>
</evidence>
<name>A0A3B0P6E5_MYCSY</name>
<proteinExistence type="predicted"/>
<accession>A0A3B0P6E5</accession>
<protein>
    <submittedName>
        <fullName evidence="1">Uncharacterized protein</fullName>
    </submittedName>
</protein>
<reference evidence="2" key="1">
    <citation type="submission" date="2018-06" db="EMBL/GenBank/DDBJ databases">
        <authorList>
            <consortium name="Pathogen Informatics"/>
        </authorList>
    </citation>
    <scope>NUCLEOTIDE SEQUENCE [LARGE SCALE GENOMIC DNA]</scope>
    <source>
        <strain evidence="2">NCTC10124</strain>
    </source>
</reference>
<dbReference type="EMBL" id="LS991953">
    <property type="protein sequence ID" value="SYV92678.1"/>
    <property type="molecule type" value="Genomic_DNA"/>
</dbReference>
<feature type="non-terminal residue" evidence="1">
    <location>
        <position position="49"/>
    </location>
</feature>
<sequence length="49" mass="5879">MHVSHTNNLFYYTKQAPENGYTDVNRHYIKDEPYLDKKTNTQRVGFASW</sequence>
<dbReference type="Proteomes" id="UP000259328">
    <property type="component" value="Chromosome"/>
</dbReference>
<evidence type="ECO:0000313" key="2">
    <source>
        <dbReference type="Proteomes" id="UP000259328"/>
    </source>
</evidence>
<gene>
    <name evidence="1" type="ORF">NCTC10124_00405</name>
</gene>
<organism evidence="1 2">
    <name type="scientific">Mycoplasmopsis synoviae</name>
    <name type="common">Mycoplasma synoviae</name>
    <dbReference type="NCBI Taxonomy" id="2109"/>
    <lineage>
        <taxon>Bacteria</taxon>
        <taxon>Bacillati</taxon>
        <taxon>Mycoplasmatota</taxon>
        <taxon>Mycoplasmoidales</taxon>
        <taxon>Metamycoplasmataceae</taxon>
        <taxon>Mycoplasmopsis</taxon>
    </lineage>
</organism>
<dbReference type="AlphaFoldDB" id="A0A3B0P6E5"/>